<reference evidence="2" key="1">
    <citation type="submission" date="2020-06" db="EMBL/GenBank/DDBJ databases">
        <title>Draft genomic sequecing of Geomonas sp. Red745.</title>
        <authorList>
            <person name="Itoh H."/>
            <person name="Xu Z.X."/>
            <person name="Ushijima N."/>
            <person name="Masuda Y."/>
            <person name="Shiratori Y."/>
            <person name="Senoo K."/>
        </authorList>
    </citation>
    <scope>NUCLEOTIDE SEQUENCE [LARGE SCALE GENOMIC DNA]</scope>
    <source>
        <strain evidence="2">Red745</strain>
    </source>
</reference>
<dbReference type="EMBL" id="BLXZ01000001">
    <property type="protein sequence ID" value="GFO66504.1"/>
    <property type="molecule type" value="Genomic_DNA"/>
</dbReference>
<organism evidence="1 2">
    <name type="scientific">Geomonas limicola</name>
    <dbReference type="NCBI Taxonomy" id="2740186"/>
    <lineage>
        <taxon>Bacteria</taxon>
        <taxon>Pseudomonadati</taxon>
        <taxon>Thermodesulfobacteriota</taxon>
        <taxon>Desulfuromonadia</taxon>
        <taxon>Geobacterales</taxon>
        <taxon>Geobacteraceae</taxon>
        <taxon>Geomonas</taxon>
    </lineage>
</organism>
<comment type="caution">
    <text evidence="1">The sequence shown here is derived from an EMBL/GenBank/DDBJ whole genome shotgun (WGS) entry which is preliminary data.</text>
</comment>
<protein>
    <submittedName>
        <fullName evidence="1">Uncharacterized protein</fullName>
    </submittedName>
</protein>
<dbReference type="Proteomes" id="UP000587586">
    <property type="component" value="Unassembled WGS sequence"/>
</dbReference>
<evidence type="ECO:0000313" key="1">
    <source>
        <dbReference type="EMBL" id="GFO66504.1"/>
    </source>
</evidence>
<proteinExistence type="predicted"/>
<evidence type="ECO:0000313" key="2">
    <source>
        <dbReference type="Proteomes" id="UP000587586"/>
    </source>
</evidence>
<keyword evidence="2" id="KW-1185">Reference proteome</keyword>
<accession>A0A6V8N3F5</accession>
<sequence length="40" mass="4696">MELLCPVTAPEIAEELRAILECHDSETRFAWEMISEGRYR</sequence>
<name>A0A6V8N3F5_9BACT</name>
<dbReference type="RefSeq" id="WP_281379377.1">
    <property type="nucleotide sequence ID" value="NZ_BLXZ01000001.1"/>
</dbReference>
<dbReference type="AlphaFoldDB" id="A0A6V8N3F5"/>
<gene>
    <name evidence="1" type="ORF">GMLC_00830</name>
</gene>